<keyword evidence="6" id="KW-0175">Coiled coil</keyword>
<dbReference type="CDD" id="cd00082">
    <property type="entry name" value="HisKA"/>
    <property type="match status" value="1"/>
</dbReference>
<evidence type="ECO:0000256" key="3">
    <source>
        <dbReference type="ARBA" id="ARBA00022553"/>
    </source>
</evidence>
<dbReference type="InterPro" id="IPR004358">
    <property type="entry name" value="Sig_transdc_His_kin-like_C"/>
</dbReference>
<dbReference type="SUPFAM" id="SSF55874">
    <property type="entry name" value="ATPase domain of HSP90 chaperone/DNA topoisomerase II/histidine kinase"/>
    <property type="match status" value="1"/>
</dbReference>
<keyword evidence="4" id="KW-0808">Transferase</keyword>
<dbReference type="Gene3D" id="3.30.450.20">
    <property type="entry name" value="PAS domain"/>
    <property type="match status" value="2"/>
</dbReference>
<gene>
    <name evidence="9" type="ORF">GCM10023092_17430</name>
</gene>
<dbReference type="EC" id="2.7.13.3" evidence="2"/>
<dbReference type="InterPro" id="IPR036890">
    <property type="entry name" value="HATPase_C_sf"/>
</dbReference>
<evidence type="ECO:0000256" key="5">
    <source>
        <dbReference type="ARBA" id="ARBA00022777"/>
    </source>
</evidence>
<feature type="coiled-coil region" evidence="6">
    <location>
        <begin position="465"/>
        <end position="492"/>
    </location>
</feature>
<reference evidence="10" key="1">
    <citation type="journal article" date="2019" name="Int. J. Syst. Evol. Microbiol.">
        <title>The Global Catalogue of Microorganisms (GCM) 10K type strain sequencing project: providing services to taxonomists for standard genome sequencing and annotation.</title>
        <authorList>
            <consortium name="The Broad Institute Genomics Platform"/>
            <consortium name="The Broad Institute Genome Sequencing Center for Infectious Disease"/>
            <person name="Wu L."/>
            <person name="Ma J."/>
        </authorList>
    </citation>
    <scope>NUCLEOTIDE SEQUENCE [LARGE SCALE GENOMIC DNA]</scope>
    <source>
        <strain evidence="10">JCM 31921</strain>
    </source>
</reference>
<proteinExistence type="predicted"/>
<dbReference type="InterPro" id="IPR003661">
    <property type="entry name" value="HisK_dim/P_dom"/>
</dbReference>
<dbReference type="InterPro" id="IPR052162">
    <property type="entry name" value="Sensor_kinase/Photoreceptor"/>
</dbReference>
<comment type="caution">
    <text evidence="9">The sequence shown here is derived from an EMBL/GenBank/DDBJ whole genome shotgun (WGS) entry which is preliminary data.</text>
</comment>
<evidence type="ECO:0000256" key="2">
    <source>
        <dbReference type="ARBA" id="ARBA00012438"/>
    </source>
</evidence>
<evidence type="ECO:0000256" key="6">
    <source>
        <dbReference type="SAM" id="Coils"/>
    </source>
</evidence>
<feature type="domain" description="Histidine kinase" evidence="7">
    <location>
        <begin position="499"/>
        <end position="722"/>
    </location>
</feature>
<dbReference type="PROSITE" id="PS50109">
    <property type="entry name" value="HIS_KIN"/>
    <property type="match status" value="1"/>
</dbReference>
<protein>
    <recommendedName>
        <fullName evidence="2">histidine kinase</fullName>
        <ecNumber evidence="2">2.7.13.3</ecNumber>
    </recommendedName>
</protein>
<feature type="domain" description="PAC" evidence="8">
    <location>
        <begin position="421"/>
        <end position="474"/>
    </location>
</feature>
<dbReference type="SMART" id="SM00387">
    <property type="entry name" value="HATPase_c"/>
    <property type="match status" value="1"/>
</dbReference>
<dbReference type="PRINTS" id="PR00344">
    <property type="entry name" value="BCTRLSENSOR"/>
</dbReference>
<keyword evidence="5" id="KW-0418">Kinase</keyword>
<evidence type="ECO:0000256" key="1">
    <source>
        <dbReference type="ARBA" id="ARBA00000085"/>
    </source>
</evidence>
<dbReference type="InterPro" id="IPR000700">
    <property type="entry name" value="PAS-assoc_C"/>
</dbReference>
<keyword evidence="10" id="KW-1185">Reference proteome</keyword>
<accession>A0ABP8MTZ5</accession>
<dbReference type="Proteomes" id="UP001501410">
    <property type="component" value="Unassembled WGS sequence"/>
</dbReference>
<dbReference type="Gene3D" id="1.10.287.130">
    <property type="match status" value="1"/>
</dbReference>
<evidence type="ECO:0000256" key="4">
    <source>
        <dbReference type="ARBA" id="ARBA00022679"/>
    </source>
</evidence>
<dbReference type="SUPFAM" id="SSF47384">
    <property type="entry name" value="Homodimeric domain of signal transducing histidine kinase"/>
    <property type="match status" value="1"/>
</dbReference>
<dbReference type="RefSeq" id="WP_344825524.1">
    <property type="nucleotide sequence ID" value="NZ_BAABEZ010000022.1"/>
</dbReference>
<dbReference type="InterPro" id="IPR013656">
    <property type="entry name" value="PAS_4"/>
</dbReference>
<organism evidence="9 10">
    <name type="scientific">Rurimicrobium arvi</name>
    <dbReference type="NCBI Taxonomy" id="2049916"/>
    <lineage>
        <taxon>Bacteria</taxon>
        <taxon>Pseudomonadati</taxon>
        <taxon>Bacteroidota</taxon>
        <taxon>Chitinophagia</taxon>
        <taxon>Chitinophagales</taxon>
        <taxon>Chitinophagaceae</taxon>
        <taxon>Rurimicrobium</taxon>
    </lineage>
</organism>
<name>A0ABP8MTZ5_9BACT</name>
<dbReference type="InterPro" id="IPR036097">
    <property type="entry name" value="HisK_dim/P_sf"/>
</dbReference>
<evidence type="ECO:0000259" key="8">
    <source>
        <dbReference type="PROSITE" id="PS50113"/>
    </source>
</evidence>
<evidence type="ECO:0000313" key="9">
    <source>
        <dbReference type="EMBL" id="GAA4454824.1"/>
    </source>
</evidence>
<dbReference type="InterPro" id="IPR003594">
    <property type="entry name" value="HATPase_dom"/>
</dbReference>
<evidence type="ECO:0000259" key="7">
    <source>
        <dbReference type="PROSITE" id="PS50109"/>
    </source>
</evidence>
<dbReference type="Gene3D" id="3.30.565.10">
    <property type="entry name" value="Histidine kinase-like ATPase, C-terminal domain"/>
    <property type="match status" value="1"/>
</dbReference>
<dbReference type="InterPro" id="IPR035965">
    <property type="entry name" value="PAS-like_dom_sf"/>
</dbReference>
<dbReference type="Pfam" id="PF00512">
    <property type="entry name" value="HisKA"/>
    <property type="match status" value="1"/>
</dbReference>
<dbReference type="PANTHER" id="PTHR43304:SF1">
    <property type="entry name" value="PAC DOMAIN-CONTAINING PROTEIN"/>
    <property type="match status" value="1"/>
</dbReference>
<evidence type="ECO:0000313" key="10">
    <source>
        <dbReference type="Proteomes" id="UP001501410"/>
    </source>
</evidence>
<dbReference type="SUPFAM" id="SSF55785">
    <property type="entry name" value="PYP-like sensor domain (PAS domain)"/>
    <property type="match status" value="2"/>
</dbReference>
<dbReference type="InterPro" id="IPR005467">
    <property type="entry name" value="His_kinase_dom"/>
</dbReference>
<dbReference type="EMBL" id="BAABEZ010000022">
    <property type="protein sequence ID" value="GAA4454824.1"/>
    <property type="molecule type" value="Genomic_DNA"/>
</dbReference>
<sequence length="722" mass="81884">MTTILSEQTFIFITDAEFGILQCSAAAAQWLDQLIPGCDGDLLSVPAIAENTDNIRVALANGAQASFSFSASGRQYHVVCAAVGAWIQVQIHPSEPMLTNEDYKKALEVSTNAIIILHPVFDESGTIVNFVFRYGNPTYLKFKGITECAGMPVFSGDVFSNSHFHVFRSVVETGVKQSYEFDYLFEGDVHVFSARVMKMGEGLLVASEDISERKHALTESRQNSEFIQSVFDTNLVQMSVMKAVRNESGEIVDFQITLVNKEVVRETGRADLVGKLYVEEYPGVKRTRIFEQMVQVVETGVPIQDEYYYPYEGFNKWYSCMFVKFHDGVVATNLDVTQRKHAEEELYKNFSLLQYAEELAHSGSWEYDIVRSSFTWSAGMYELFDVPEGMNIRPSSLLRLVVPQDRENAADFIHNLREVHQDSEHTFQVVHKGTIKSVRVSSRVERNHKGVPVKVLGIVMDITAALRAERELRELNAMLREQNRTLEIKNNELASFAFIASHDLKEPLRKIMFFSNLLRSGNDIGTMSPKGQLYLERMETSARRMSFLIDDVLALSRLQVYRDENEWADMTAVIDDVCTELSEDIAQAGAEIRYDHLPKVFSSTKYLQYLFNNLLGNALKFRHPDRKPEVSVTASEERHNLDDRGIRSFHVVRVADNGIGFEPEFNEKIFRIFERLHTQEEYPGSGIGLSICRKIMENLGGSIRASGYPGEGALFTCYFPLP</sequence>
<keyword evidence="3" id="KW-0597">Phosphoprotein</keyword>
<dbReference type="PANTHER" id="PTHR43304">
    <property type="entry name" value="PHYTOCHROME-LIKE PROTEIN CPH1"/>
    <property type="match status" value="1"/>
</dbReference>
<comment type="catalytic activity">
    <reaction evidence="1">
        <text>ATP + protein L-histidine = ADP + protein N-phospho-L-histidine.</text>
        <dbReference type="EC" id="2.7.13.3"/>
    </reaction>
</comment>
<dbReference type="Pfam" id="PF08448">
    <property type="entry name" value="PAS_4"/>
    <property type="match status" value="1"/>
</dbReference>
<dbReference type="Pfam" id="PF02518">
    <property type="entry name" value="HATPase_c"/>
    <property type="match status" value="1"/>
</dbReference>
<dbReference type="PROSITE" id="PS50113">
    <property type="entry name" value="PAC"/>
    <property type="match status" value="1"/>
</dbReference>
<dbReference type="SMART" id="SM00388">
    <property type="entry name" value="HisKA"/>
    <property type="match status" value="1"/>
</dbReference>